<feature type="transmembrane region" description="Helical" evidence="7">
    <location>
        <begin position="228"/>
        <end position="251"/>
    </location>
</feature>
<name>E6TTQ9_EVAC2</name>
<proteinExistence type="inferred from homology"/>
<dbReference type="GO" id="GO:0042907">
    <property type="term" value="F:xanthine transmembrane transporter activity"/>
    <property type="evidence" value="ECO:0007669"/>
    <property type="project" value="TreeGrafter"/>
</dbReference>
<gene>
    <name evidence="8" type="ordered locus">Bcell_2571</name>
</gene>
<sequence length="444" mass="47066">MNEQRTVGIKEVPRFDRWLILSIQHLFAMFGATILVPTIVEISPAVALVSSGLGTLAYLIVTRGQIPAYLGSSFAFINPMIAAITIGGIEGMLVGSFVAGLVYGVVALVIKAGGVRWLMNLLPPIVVGPVIMVIGLGLAPVALEMAMYLPETIGTPEPIWDGTLFTIALLTLLITVVGAIFFRGFFGLIPILIGIVGGYIISLFFGMIDTSPIRDAAWFAVPEFYIPFVTFTPSFSWAIIAIMVPVAVVTLSEHIGDQMVLSKVVGKNFVEKPGLHRSIFGDGVATIISSFLGGPPNTTYGENIGVVAITRVFSVFVIGGAAVIAIAFGFIGKVSAIIQTIPSAVMGGVSILLFGIIASSGLRMLIDNKINIGEKRNLIISSVILVLGIGGGVIHITDEIEIPGMALAAIVGIILNLVIPGRPHIKKSEEMFQSLNVKMDKEKQ</sequence>
<dbReference type="AlphaFoldDB" id="E6TTQ9"/>
<evidence type="ECO:0000256" key="4">
    <source>
        <dbReference type="ARBA" id="ARBA00022692"/>
    </source>
</evidence>
<feature type="transmembrane region" description="Helical" evidence="7">
    <location>
        <begin position="18"/>
        <end position="36"/>
    </location>
</feature>
<reference evidence="8 9" key="1">
    <citation type="submission" date="2010-12" db="EMBL/GenBank/DDBJ databases">
        <title>Complete sequence of Bacillus cellulosilyticus DSM 2522.</title>
        <authorList>
            <consortium name="US DOE Joint Genome Institute"/>
            <person name="Lucas S."/>
            <person name="Copeland A."/>
            <person name="Lapidus A."/>
            <person name="Cheng J.-F."/>
            <person name="Bruce D."/>
            <person name="Goodwin L."/>
            <person name="Pitluck S."/>
            <person name="Chertkov O."/>
            <person name="Detter J.C."/>
            <person name="Han C."/>
            <person name="Tapia R."/>
            <person name="Land M."/>
            <person name="Hauser L."/>
            <person name="Jeffries C."/>
            <person name="Kyrpides N."/>
            <person name="Ivanova N."/>
            <person name="Mikhailova N."/>
            <person name="Brumm P."/>
            <person name="Mead D."/>
            <person name="Woyke T."/>
        </authorList>
    </citation>
    <scope>NUCLEOTIDE SEQUENCE [LARGE SCALE GENOMIC DNA]</scope>
    <source>
        <strain evidence="9">ATCC 21833 / DSM 2522 / FERM P-1141 / JCM 9156 / N-4</strain>
    </source>
</reference>
<evidence type="ECO:0000313" key="9">
    <source>
        <dbReference type="Proteomes" id="UP000001401"/>
    </source>
</evidence>
<feature type="transmembrane region" description="Helical" evidence="7">
    <location>
        <begin position="402"/>
        <end position="419"/>
    </location>
</feature>
<keyword evidence="4 7" id="KW-0812">Transmembrane</keyword>
<dbReference type="NCBIfam" id="TIGR00801">
    <property type="entry name" value="ncs2"/>
    <property type="match status" value="1"/>
</dbReference>
<evidence type="ECO:0000256" key="2">
    <source>
        <dbReference type="ARBA" id="ARBA00008821"/>
    </source>
</evidence>
<dbReference type="KEGG" id="bco:Bcell_2571"/>
<feature type="transmembrane region" description="Helical" evidence="7">
    <location>
        <begin position="312"/>
        <end position="332"/>
    </location>
</feature>
<evidence type="ECO:0000256" key="1">
    <source>
        <dbReference type="ARBA" id="ARBA00004141"/>
    </source>
</evidence>
<dbReference type="InterPro" id="IPR006042">
    <property type="entry name" value="Xan_ur_permease"/>
</dbReference>
<dbReference type="Proteomes" id="UP000001401">
    <property type="component" value="Chromosome"/>
</dbReference>
<dbReference type="PANTHER" id="PTHR42810">
    <property type="entry name" value="PURINE PERMEASE C1399.01C-RELATED"/>
    <property type="match status" value="1"/>
</dbReference>
<organism evidence="8 9">
    <name type="scientific">Evansella cellulosilytica (strain ATCC 21833 / DSM 2522 / FERM P-1141 / JCM 9156 / N-4)</name>
    <name type="common">Bacillus cellulosilyticus</name>
    <dbReference type="NCBI Taxonomy" id="649639"/>
    <lineage>
        <taxon>Bacteria</taxon>
        <taxon>Bacillati</taxon>
        <taxon>Bacillota</taxon>
        <taxon>Bacilli</taxon>
        <taxon>Bacillales</taxon>
        <taxon>Bacillaceae</taxon>
        <taxon>Evansella</taxon>
    </lineage>
</organism>
<feature type="transmembrane region" description="Helical" evidence="7">
    <location>
        <begin position="163"/>
        <end position="182"/>
    </location>
</feature>
<feature type="transmembrane region" description="Helical" evidence="7">
    <location>
        <begin position="344"/>
        <end position="366"/>
    </location>
</feature>
<feature type="transmembrane region" description="Helical" evidence="7">
    <location>
        <begin position="122"/>
        <end position="143"/>
    </location>
</feature>
<dbReference type="PROSITE" id="PS01116">
    <property type="entry name" value="XANTH_URACIL_PERMASE"/>
    <property type="match status" value="1"/>
</dbReference>
<dbReference type="STRING" id="649639.Bcell_2571"/>
<dbReference type="HOGENOM" id="CLU_017959_1_2_9"/>
<protein>
    <submittedName>
        <fullName evidence="8">Uracil-xanthine permease</fullName>
    </submittedName>
</protein>
<evidence type="ECO:0000313" key="8">
    <source>
        <dbReference type="EMBL" id="ADU30828.1"/>
    </source>
</evidence>
<feature type="transmembrane region" description="Helical" evidence="7">
    <location>
        <begin position="189"/>
        <end position="208"/>
    </location>
</feature>
<comment type="similarity">
    <text evidence="2">Belongs to the nucleobase:cation symporter-2 (NCS2) (TC 2.A.40) family.</text>
</comment>
<evidence type="ECO:0000256" key="3">
    <source>
        <dbReference type="ARBA" id="ARBA00022448"/>
    </source>
</evidence>
<dbReference type="GO" id="GO:0005886">
    <property type="term" value="C:plasma membrane"/>
    <property type="evidence" value="ECO:0007669"/>
    <property type="project" value="UniProtKB-ARBA"/>
</dbReference>
<keyword evidence="5 7" id="KW-1133">Transmembrane helix</keyword>
<feature type="transmembrane region" description="Helical" evidence="7">
    <location>
        <begin position="42"/>
        <end position="61"/>
    </location>
</feature>
<dbReference type="InterPro" id="IPR006043">
    <property type="entry name" value="NCS2"/>
</dbReference>
<evidence type="ECO:0000256" key="5">
    <source>
        <dbReference type="ARBA" id="ARBA00022989"/>
    </source>
</evidence>
<dbReference type="eggNOG" id="COG2233">
    <property type="taxonomic scope" value="Bacteria"/>
</dbReference>
<accession>E6TTQ9</accession>
<evidence type="ECO:0000256" key="7">
    <source>
        <dbReference type="SAM" id="Phobius"/>
    </source>
</evidence>
<keyword evidence="9" id="KW-1185">Reference proteome</keyword>
<dbReference type="EMBL" id="CP002394">
    <property type="protein sequence ID" value="ADU30828.1"/>
    <property type="molecule type" value="Genomic_DNA"/>
</dbReference>
<feature type="transmembrane region" description="Helical" evidence="7">
    <location>
        <begin position="92"/>
        <end position="110"/>
    </location>
</feature>
<dbReference type="Pfam" id="PF00860">
    <property type="entry name" value="Xan_ur_permease"/>
    <property type="match status" value="1"/>
</dbReference>
<keyword evidence="6 7" id="KW-0472">Membrane</keyword>
<dbReference type="RefSeq" id="WP_013489162.1">
    <property type="nucleotide sequence ID" value="NC_014829.1"/>
</dbReference>
<feature type="transmembrane region" description="Helical" evidence="7">
    <location>
        <begin position="378"/>
        <end position="396"/>
    </location>
</feature>
<comment type="subcellular location">
    <subcellularLocation>
        <location evidence="1">Membrane</location>
        <topology evidence="1">Multi-pass membrane protein</topology>
    </subcellularLocation>
</comment>
<feature type="transmembrane region" description="Helical" evidence="7">
    <location>
        <begin position="68"/>
        <end position="86"/>
    </location>
</feature>
<evidence type="ECO:0000256" key="6">
    <source>
        <dbReference type="ARBA" id="ARBA00023136"/>
    </source>
</evidence>
<dbReference type="PANTHER" id="PTHR42810:SF2">
    <property type="entry name" value="PURINE PERMEASE C1399.01C-RELATED"/>
    <property type="match status" value="1"/>
</dbReference>
<dbReference type="OrthoDB" id="9779092at2"/>
<keyword evidence="3" id="KW-0813">Transport</keyword>